<name>A0A849IFU3_9HYPH</name>
<dbReference type="PANTHER" id="PTHR40267:SF1">
    <property type="entry name" value="BLR3294 PROTEIN"/>
    <property type="match status" value="1"/>
</dbReference>
<dbReference type="PIRSF" id="PIRSF015736">
    <property type="entry name" value="MI"/>
    <property type="match status" value="1"/>
</dbReference>
<dbReference type="PANTHER" id="PTHR40267">
    <property type="entry name" value="BLR3294 PROTEIN"/>
    <property type="match status" value="1"/>
</dbReference>
<gene>
    <name evidence="1" type="ORF">HJG44_10380</name>
</gene>
<dbReference type="InterPro" id="IPR026286">
    <property type="entry name" value="MaiA/AMDase"/>
</dbReference>
<dbReference type="Gene3D" id="3.40.50.12500">
    <property type="match status" value="1"/>
</dbReference>
<comment type="caution">
    <text evidence="1">The sequence shown here is derived from an EMBL/GenBank/DDBJ whole genome shotgun (WGS) entry which is preliminary data.</text>
</comment>
<keyword evidence="2" id="KW-1185">Reference proteome</keyword>
<dbReference type="Pfam" id="PF17645">
    <property type="entry name" value="Amdase"/>
    <property type="match status" value="1"/>
</dbReference>
<sequence>MPSTSSTADLGILPSELDGGIPYRAAIGLVVLATDQTIEHEYRMLVAGPGIAFYEARLFNDADITPETLRAIGPRIAPCVELILPGLPLDVVAFGCTSATMTLGEEAVFAEIRKARPGIACTTPVTAAFAAFDALGVRSIGLLTPYSPEINRNLVRYFEGRGVRVAANATFNRQDDREAARISVASIEKGAEALARTPGVEAVFVSCTSLRVAEVAARIENRIGIPVTSSNHAMAWHSLRLAGIEDARPEAGRLFETSPRRRAAA</sequence>
<evidence type="ECO:0000313" key="2">
    <source>
        <dbReference type="Proteomes" id="UP000564885"/>
    </source>
</evidence>
<dbReference type="RefSeq" id="WP_171218312.1">
    <property type="nucleotide sequence ID" value="NZ_JABEPP010000003.1"/>
</dbReference>
<protein>
    <submittedName>
        <fullName evidence="1">Asp/Glu racemase</fullName>
    </submittedName>
</protein>
<dbReference type="AlphaFoldDB" id="A0A849IFU3"/>
<accession>A0A849IFU3</accession>
<dbReference type="InterPro" id="IPR053714">
    <property type="entry name" value="Iso_Racemase_Enz_sf"/>
</dbReference>
<organism evidence="1 2">
    <name type="scientific">Enterovirga aerilata</name>
    <dbReference type="NCBI Taxonomy" id="2730920"/>
    <lineage>
        <taxon>Bacteria</taxon>
        <taxon>Pseudomonadati</taxon>
        <taxon>Pseudomonadota</taxon>
        <taxon>Alphaproteobacteria</taxon>
        <taxon>Hyphomicrobiales</taxon>
        <taxon>Methylobacteriaceae</taxon>
        <taxon>Enterovirga</taxon>
    </lineage>
</organism>
<evidence type="ECO:0000313" key="1">
    <source>
        <dbReference type="EMBL" id="NNM72783.1"/>
    </source>
</evidence>
<reference evidence="1 2" key="1">
    <citation type="submission" date="2020-04" db="EMBL/GenBank/DDBJ databases">
        <title>Enterovirga sp. isolate from soil.</title>
        <authorList>
            <person name="Chea S."/>
            <person name="Kim D.-U."/>
        </authorList>
    </citation>
    <scope>NUCLEOTIDE SEQUENCE [LARGE SCALE GENOMIC DNA]</scope>
    <source>
        <strain evidence="1 2">DB1703</strain>
    </source>
</reference>
<dbReference type="Proteomes" id="UP000564885">
    <property type="component" value="Unassembled WGS sequence"/>
</dbReference>
<dbReference type="EMBL" id="JABEPP010000003">
    <property type="protein sequence ID" value="NNM72783.1"/>
    <property type="molecule type" value="Genomic_DNA"/>
</dbReference>
<proteinExistence type="predicted"/>